<dbReference type="PIRSF" id="PIRSF004491">
    <property type="entry name" value="FAD_Synth"/>
    <property type="match status" value="1"/>
</dbReference>
<dbReference type="SUPFAM" id="SSF82114">
    <property type="entry name" value="Riboflavin kinase-like"/>
    <property type="match status" value="1"/>
</dbReference>
<comment type="caution">
    <text evidence="17">The sequence shown here is derived from an EMBL/GenBank/DDBJ whole genome shotgun (WGS) entry which is preliminary data.</text>
</comment>
<dbReference type="InterPro" id="IPR023468">
    <property type="entry name" value="Riboflavin_kinase"/>
</dbReference>
<proteinExistence type="inferred from homology"/>
<name>A0ABP8F6W9_9BACT</name>
<dbReference type="NCBIfam" id="NF004159">
    <property type="entry name" value="PRK05627.1-2"/>
    <property type="match status" value="1"/>
</dbReference>
<evidence type="ECO:0000256" key="1">
    <source>
        <dbReference type="ARBA" id="ARBA00002121"/>
    </source>
</evidence>
<evidence type="ECO:0000256" key="10">
    <source>
        <dbReference type="ARBA" id="ARBA00022827"/>
    </source>
</evidence>
<evidence type="ECO:0000256" key="12">
    <source>
        <dbReference type="ARBA" id="ARBA00023268"/>
    </source>
</evidence>
<dbReference type="CDD" id="cd02064">
    <property type="entry name" value="FAD_synthetase_N"/>
    <property type="match status" value="1"/>
</dbReference>
<keyword evidence="4 15" id="KW-0285">Flavoprotein</keyword>
<evidence type="ECO:0000256" key="13">
    <source>
        <dbReference type="ARBA" id="ARBA00047880"/>
    </source>
</evidence>
<comment type="pathway">
    <text evidence="2 15">Cofactor biosynthesis; FAD biosynthesis; FAD from FMN: step 1/1.</text>
</comment>
<dbReference type="InterPro" id="IPR023465">
    <property type="entry name" value="Riboflavin_kinase_dom_sf"/>
</dbReference>
<organism evidence="17 18">
    <name type="scientific">Nibribacter koreensis</name>
    <dbReference type="NCBI Taxonomy" id="1084519"/>
    <lineage>
        <taxon>Bacteria</taxon>
        <taxon>Pseudomonadati</taxon>
        <taxon>Bacteroidota</taxon>
        <taxon>Cytophagia</taxon>
        <taxon>Cytophagales</taxon>
        <taxon>Hymenobacteraceae</taxon>
        <taxon>Nibribacter</taxon>
    </lineage>
</organism>
<dbReference type="SUPFAM" id="SSF52374">
    <property type="entry name" value="Nucleotidylyl transferase"/>
    <property type="match status" value="1"/>
</dbReference>
<evidence type="ECO:0000313" key="18">
    <source>
        <dbReference type="Proteomes" id="UP001501844"/>
    </source>
</evidence>
<dbReference type="InterPro" id="IPR015864">
    <property type="entry name" value="FAD_synthase"/>
</dbReference>
<dbReference type="InterPro" id="IPR002606">
    <property type="entry name" value="Riboflavin_kinase_bac"/>
</dbReference>
<keyword evidence="7 15" id="KW-0548">Nucleotidyltransferase</keyword>
<dbReference type="PANTHER" id="PTHR22749:SF6">
    <property type="entry name" value="RIBOFLAVIN KINASE"/>
    <property type="match status" value="1"/>
</dbReference>
<dbReference type="Proteomes" id="UP001501844">
    <property type="component" value="Unassembled WGS sequence"/>
</dbReference>
<reference evidence="18" key="1">
    <citation type="journal article" date="2019" name="Int. J. Syst. Evol. Microbiol.">
        <title>The Global Catalogue of Microorganisms (GCM) 10K type strain sequencing project: providing services to taxonomists for standard genome sequencing and annotation.</title>
        <authorList>
            <consortium name="The Broad Institute Genomics Platform"/>
            <consortium name="The Broad Institute Genome Sequencing Center for Infectious Disease"/>
            <person name="Wu L."/>
            <person name="Ma J."/>
        </authorList>
    </citation>
    <scope>NUCLEOTIDE SEQUENCE [LARGE SCALE GENOMIC DNA]</scope>
    <source>
        <strain evidence="18">JCM 17917</strain>
    </source>
</reference>
<sequence>MIVIRELKDFPELPQAVVTSGTFDGVHVGHQRILSRLTETARQHNGQSVVLTYWPHPRTVLNPNDTSLRLLSTIEERIEALENYGVDYILILPFTKEFAQLSSEEYIQQILLNTLHTKKLVIGYDHHFGRNREGNFDYLQQNASRYGFAVEEIPRQDIDEVGVSSSKIRTALEKGDVETAHKYLGRPYTVTGTVVKGKQLGRTIGYPTANLQVKDTLKLIPAQGVYAVLVNTPQGQYKGMLNIGVNPTVDDSGKQTIEVHLFDFNADLYGQEITLLFIAYIRPELKFDGLEMLTQQLHQDQESALHLLG</sequence>
<dbReference type="Pfam" id="PF01687">
    <property type="entry name" value="Flavokinase"/>
    <property type="match status" value="1"/>
</dbReference>
<evidence type="ECO:0000256" key="15">
    <source>
        <dbReference type="PIRNR" id="PIRNR004491"/>
    </source>
</evidence>
<evidence type="ECO:0000256" key="8">
    <source>
        <dbReference type="ARBA" id="ARBA00022741"/>
    </source>
</evidence>
<keyword evidence="12" id="KW-0511">Multifunctional enzyme</keyword>
<accession>A0ABP8F6W9</accession>
<keyword evidence="6 15" id="KW-0808">Transferase</keyword>
<dbReference type="GO" id="GO:0016301">
    <property type="term" value="F:kinase activity"/>
    <property type="evidence" value="ECO:0007669"/>
    <property type="project" value="UniProtKB-KW"/>
</dbReference>
<evidence type="ECO:0000256" key="3">
    <source>
        <dbReference type="ARBA" id="ARBA00005201"/>
    </source>
</evidence>
<evidence type="ECO:0000256" key="6">
    <source>
        <dbReference type="ARBA" id="ARBA00022679"/>
    </source>
</evidence>
<evidence type="ECO:0000256" key="7">
    <source>
        <dbReference type="ARBA" id="ARBA00022695"/>
    </source>
</evidence>
<dbReference type="NCBIfam" id="NF004162">
    <property type="entry name" value="PRK05627.1-5"/>
    <property type="match status" value="1"/>
</dbReference>
<dbReference type="Gene3D" id="2.40.30.30">
    <property type="entry name" value="Riboflavin kinase-like"/>
    <property type="match status" value="1"/>
</dbReference>
<keyword evidence="18" id="KW-1185">Reference proteome</keyword>
<comment type="catalytic activity">
    <reaction evidence="13 15">
        <text>riboflavin + ATP = FMN + ADP + H(+)</text>
        <dbReference type="Rhea" id="RHEA:14357"/>
        <dbReference type="ChEBI" id="CHEBI:15378"/>
        <dbReference type="ChEBI" id="CHEBI:30616"/>
        <dbReference type="ChEBI" id="CHEBI:57986"/>
        <dbReference type="ChEBI" id="CHEBI:58210"/>
        <dbReference type="ChEBI" id="CHEBI:456216"/>
        <dbReference type="EC" id="2.7.1.26"/>
    </reaction>
</comment>
<comment type="catalytic activity">
    <reaction evidence="14 15">
        <text>FMN + ATP + H(+) = FAD + diphosphate</text>
        <dbReference type="Rhea" id="RHEA:17237"/>
        <dbReference type="ChEBI" id="CHEBI:15378"/>
        <dbReference type="ChEBI" id="CHEBI:30616"/>
        <dbReference type="ChEBI" id="CHEBI:33019"/>
        <dbReference type="ChEBI" id="CHEBI:57692"/>
        <dbReference type="ChEBI" id="CHEBI:58210"/>
        <dbReference type="EC" id="2.7.7.2"/>
    </reaction>
</comment>
<dbReference type="NCBIfam" id="NF004160">
    <property type="entry name" value="PRK05627.1-3"/>
    <property type="match status" value="1"/>
</dbReference>
<evidence type="ECO:0000256" key="9">
    <source>
        <dbReference type="ARBA" id="ARBA00022777"/>
    </source>
</evidence>
<evidence type="ECO:0000313" key="17">
    <source>
        <dbReference type="EMBL" id="GAA4296600.1"/>
    </source>
</evidence>
<keyword evidence="8 15" id="KW-0547">Nucleotide-binding</keyword>
<keyword evidence="10 15" id="KW-0274">FAD</keyword>
<keyword evidence="9 15" id="KW-0418">Kinase</keyword>
<keyword evidence="11 15" id="KW-0067">ATP-binding</keyword>
<dbReference type="InterPro" id="IPR014729">
    <property type="entry name" value="Rossmann-like_a/b/a_fold"/>
</dbReference>
<comment type="similarity">
    <text evidence="15">Belongs to the ribF family.</text>
</comment>
<comment type="function">
    <text evidence="1">Catalyzes the phosphorylation of riboflavin to FMN followed by the adenylation of FMN to FAD.</text>
</comment>
<dbReference type="PANTHER" id="PTHR22749">
    <property type="entry name" value="RIBOFLAVIN KINASE/FMN ADENYLYLTRANSFERASE"/>
    <property type="match status" value="1"/>
</dbReference>
<evidence type="ECO:0000256" key="4">
    <source>
        <dbReference type="ARBA" id="ARBA00022630"/>
    </source>
</evidence>
<dbReference type="SMART" id="SM00904">
    <property type="entry name" value="Flavokinase"/>
    <property type="match status" value="1"/>
</dbReference>
<dbReference type="Pfam" id="PF06574">
    <property type="entry name" value="FAD_syn"/>
    <property type="match status" value="1"/>
</dbReference>
<evidence type="ECO:0000256" key="14">
    <source>
        <dbReference type="ARBA" id="ARBA00049494"/>
    </source>
</evidence>
<evidence type="ECO:0000256" key="5">
    <source>
        <dbReference type="ARBA" id="ARBA00022643"/>
    </source>
</evidence>
<dbReference type="EC" id="2.7.7.2" evidence="15"/>
<dbReference type="RefSeq" id="WP_345161728.1">
    <property type="nucleotide sequence ID" value="NZ_BAABGX010000001.1"/>
</dbReference>
<protein>
    <recommendedName>
        <fullName evidence="15">Riboflavin biosynthesis protein</fullName>
    </recommendedName>
    <domain>
        <recommendedName>
            <fullName evidence="15">Riboflavin kinase</fullName>
            <ecNumber evidence="15">2.7.1.26</ecNumber>
        </recommendedName>
        <alternativeName>
            <fullName evidence="15">Flavokinase</fullName>
        </alternativeName>
    </domain>
    <domain>
        <recommendedName>
            <fullName evidence="15">FMN adenylyltransferase</fullName>
            <ecNumber evidence="15">2.7.7.2</ecNumber>
        </recommendedName>
        <alternativeName>
            <fullName evidence="15">FAD pyrophosphorylase</fullName>
        </alternativeName>
        <alternativeName>
            <fullName evidence="15">FAD synthase</fullName>
        </alternativeName>
    </domain>
</protein>
<dbReference type="NCBIfam" id="TIGR00083">
    <property type="entry name" value="ribF"/>
    <property type="match status" value="1"/>
</dbReference>
<gene>
    <name evidence="17" type="ORF">GCM10023183_03590</name>
</gene>
<feature type="domain" description="Riboflavin kinase" evidence="16">
    <location>
        <begin position="183"/>
        <end position="309"/>
    </location>
</feature>
<dbReference type="EMBL" id="BAABGX010000001">
    <property type="protein sequence ID" value="GAA4296600.1"/>
    <property type="molecule type" value="Genomic_DNA"/>
</dbReference>
<evidence type="ECO:0000256" key="2">
    <source>
        <dbReference type="ARBA" id="ARBA00004726"/>
    </source>
</evidence>
<comment type="pathway">
    <text evidence="3 15">Cofactor biosynthesis; FMN biosynthesis; FMN from riboflavin (ATP route): step 1/1.</text>
</comment>
<dbReference type="EC" id="2.7.1.26" evidence="15"/>
<evidence type="ECO:0000259" key="16">
    <source>
        <dbReference type="SMART" id="SM00904"/>
    </source>
</evidence>
<keyword evidence="5 15" id="KW-0288">FMN</keyword>
<dbReference type="Gene3D" id="3.40.50.620">
    <property type="entry name" value="HUPs"/>
    <property type="match status" value="1"/>
</dbReference>
<dbReference type="InterPro" id="IPR015865">
    <property type="entry name" value="Riboflavin_kinase_bac/euk"/>
</dbReference>
<evidence type="ECO:0000256" key="11">
    <source>
        <dbReference type="ARBA" id="ARBA00022840"/>
    </source>
</evidence>